<evidence type="ECO:0000313" key="5">
    <source>
        <dbReference type="Proteomes" id="UP000596857"/>
    </source>
</evidence>
<accession>A0ABX1YN18</accession>
<evidence type="ECO:0000313" key="4">
    <source>
        <dbReference type="EMBL" id="NOU82241.1"/>
    </source>
</evidence>
<feature type="domain" description="Nudix hydrolase" evidence="3">
    <location>
        <begin position="14"/>
        <end position="151"/>
    </location>
</feature>
<dbReference type="Proteomes" id="UP000596857">
    <property type="component" value="Unassembled WGS sequence"/>
</dbReference>
<evidence type="ECO:0000259" key="3">
    <source>
        <dbReference type="PROSITE" id="PS51462"/>
    </source>
</evidence>
<evidence type="ECO:0000256" key="1">
    <source>
        <dbReference type="ARBA" id="ARBA00001946"/>
    </source>
</evidence>
<keyword evidence="5" id="KW-1185">Reference proteome</keyword>
<dbReference type="PANTHER" id="PTHR43046">
    <property type="entry name" value="GDP-MANNOSE MANNOSYL HYDROLASE"/>
    <property type="match status" value="1"/>
</dbReference>
<reference evidence="4 5" key="1">
    <citation type="submission" date="2019-10" db="EMBL/GenBank/DDBJ databases">
        <title>Description of Paenibacillus terricola sp. nov.</title>
        <authorList>
            <person name="Carlier A."/>
            <person name="Qi S."/>
        </authorList>
    </citation>
    <scope>NUCLEOTIDE SEQUENCE [LARGE SCALE GENOMIC DNA]</scope>
    <source>
        <strain evidence="4 5">LMG 31459</strain>
    </source>
</reference>
<dbReference type="EMBL" id="WHOB01000069">
    <property type="protein sequence ID" value="NOU82241.1"/>
    <property type="molecule type" value="Genomic_DNA"/>
</dbReference>
<dbReference type="PANTHER" id="PTHR43046:SF14">
    <property type="entry name" value="MUTT_NUDIX FAMILY PROTEIN"/>
    <property type="match status" value="1"/>
</dbReference>
<comment type="caution">
    <text evidence="4">The sequence shown here is derived from an EMBL/GenBank/DDBJ whole genome shotgun (WGS) entry which is preliminary data.</text>
</comment>
<dbReference type="Pfam" id="PF00293">
    <property type="entry name" value="NUDIX"/>
    <property type="match status" value="1"/>
</dbReference>
<dbReference type="RefSeq" id="WP_171719581.1">
    <property type="nucleotide sequence ID" value="NZ_WHOB01000069.1"/>
</dbReference>
<dbReference type="SUPFAM" id="SSF55811">
    <property type="entry name" value="Nudix"/>
    <property type="match status" value="1"/>
</dbReference>
<proteinExistence type="predicted"/>
<name>A0ABX1YN18_9BACL</name>
<organism evidence="4 5">
    <name type="scientific">Paenibacillus phytohabitans</name>
    <dbReference type="NCBI Taxonomy" id="2654978"/>
    <lineage>
        <taxon>Bacteria</taxon>
        <taxon>Bacillati</taxon>
        <taxon>Bacillota</taxon>
        <taxon>Bacilli</taxon>
        <taxon>Bacillales</taxon>
        <taxon>Paenibacillaceae</taxon>
        <taxon>Paenibacillus</taxon>
    </lineage>
</organism>
<sequence length="160" mass="18600">MKNRDWLFAEENRIHNFRSAGVLLHEGKILLQRGVEDTEYALPGGHVAWGETSAEALIREYKEELGVEISVDRLVWIEEAFWKWGAKEAHTLCHYHLVCLNNASQIPLSGLFKSLETDESRLIFQWVDINELQEYKVYPEFLKNKISNLADGVEHFVTRD</sequence>
<evidence type="ECO:0000256" key="2">
    <source>
        <dbReference type="ARBA" id="ARBA00022801"/>
    </source>
</evidence>
<comment type="cofactor">
    <cofactor evidence="1">
        <name>Mg(2+)</name>
        <dbReference type="ChEBI" id="CHEBI:18420"/>
    </cofactor>
</comment>
<gene>
    <name evidence="4" type="ORF">GC101_25575</name>
</gene>
<dbReference type="Gene3D" id="3.90.79.10">
    <property type="entry name" value="Nucleoside Triphosphate Pyrophosphohydrolase"/>
    <property type="match status" value="1"/>
</dbReference>
<dbReference type="InterPro" id="IPR015797">
    <property type="entry name" value="NUDIX_hydrolase-like_dom_sf"/>
</dbReference>
<dbReference type="PROSITE" id="PS51462">
    <property type="entry name" value="NUDIX"/>
    <property type="match status" value="1"/>
</dbReference>
<dbReference type="CDD" id="cd04688">
    <property type="entry name" value="NUDIX_Hydrolase"/>
    <property type="match status" value="1"/>
</dbReference>
<keyword evidence="2" id="KW-0378">Hydrolase</keyword>
<protein>
    <submittedName>
        <fullName evidence="4">NUDIX domain-containing protein</fullName>
    </submittedName>
</protein>
<dbReference type="InterPro" id="IPR000086">
    <property type="entry name" value="NUDIX_hydrolase_dom"/>
</dbReference>